<proteinExistence type="predicted"/>
<dbReference type="EMBL" id="ML208268">
    <property type="protein sequence ID" value="TFK74485.1"/>
    <property type="molecule type" value="Genomic_DNA"/>
</dbReference>
<sequence>MNGGFSPPRIWVTPVHTGAILVVGCFRVVLYKFPLQPVGVFIRPKTTPRARVLKREARTRNSFSLSSRLRLTQSTTPIYISIARVLQAVPRASLSNSRSSWDLGPSKARVPRFTTPNGSQPGRRSQLDLTKWLVFVKTQLYQRISLDAHQLLQIAFVLCSGWPRQKKKAPPEIWDIVLASTLVFGLCHLQILCPSPVSEPSPWCAPANVVLTAVIILTCDGPLDSSRLLEAKISTSLV</sequence>
<organism evidence="1 2">
    <name type="scientific">Pluteus cervinus</name>
    <dbReference type="NCBI Taxonomy" id="181527"/>
    <lineage>
        <taxon>Eukaryota</taxon>
        <taxon>Fungi</taxon>
        <taxon>Dikarya</taxon>
        <taxon>Basidiomycota</taxon>
        <taxon>Agaricomycotina</taxon>
        <taxon>Agaricomycetes</taxon>
        <taxon>Agaricomycetidae</taxon>
        <taxon>Agaricales</taxon>
        <taxon>Pluteineae</taxon>
        <taxon>Pluteaceae</taxon>
        <taxon>Pluteus</taxon>
    </lineage>
</organism>
<keyword evidence="2" id="KW-1185">Reference proteome</keyword>
<evidence type="ECO:0000313" key="2">
    <source>
        <dbReference type="Proteomes" id="UP000308600"/>
    </source>
</evidence>
<reference evidence="1 2" key="1">
    <citation type="journal article" date="2019" name="Nat. Ecol. Evol.">
        <title>Megaphylogeny resolves global patterns of mushroom evolution.</title>
        <authorList>
            <person name="Varga T."/>
            <person name="Krizsan K."/>
            <person name="Foldi C."/>
            <person name="Dima B."/>
            <person name="Sanchez-Garcia M."/>
            <person name="Sanchez-Ramirez S."/>
            <person name="Szollosi G.J."/>
            <person name="Szarkandi J.G."/>
            <person name="Papp V."/>
            <person name="Albert L."/>
            <person name="Andreopoulos W."/>
            <person name="Angelini C."/>
            <person name="Antonin V."/>
            <person name="Barry K.W."/>
            <person name="Bougher N.L."/>
            <person name="Buchanan P."/>
            <person name="Buyck B."/>
            <person name="Bense V."/>
            <person name="Catcheside P."/>
            <person name="Chovatia M."/>
            <person name="Cooper J."/>
            <person name="Damon W."/>
            <person name="Desjardin D."/>
            <person name="Finy P."/>
            <person name="Geml J."/>
            <person name="Haridas S."/>
            <person name="Hughes K."/>
            <person name="Justo A."/>
            <person name="Karasinski D."/>
            <person name="Kautmanova I."/>
            <person name="Kiss B."/>
            <person name="Kocsube S."/>
            <person name="Kotiranta H."/>
            <person name="LaButti K.M."/>
            <person name="Lechner B.E."/>
            <person name="Liimatainen K."/>
            <person name="Lipzen A."/>
            <person name="Lukacs Z."/>
            <person name="Mihaltcheva S."/>
            <person name="Morgado L.N."/>
            <person name="Niskanen T."/>
            <person name="Noordeloos M.E."/>
            <person name="Ohm R.A."/>
            <person name="Ortiz-Santana B."/>
            <person name="Ovrebo C."/>
            <person name="Racz N."/>
            <person name="Riley R."/>
            <person name="Savchenko A."/>
            <person name="Shiryaev A."/>
            <person name="Soop K."/>
            <person name="Spirin V."/>
            <person name="Szebenyi C."/>
            <person name="Tomsovsky M."/>
            <person name="Tulloss R.E."/>
            <person name="Uehling J."/>
            <person name="Grigoriev I.V."/>
            <person name="Vagvolgyi C."/>
            <person name="Papp T."/>
            <person name="Martin F.M."/>
            <person name="Miettinen O."/>
            <person name="Hibbett D.S."/>
            <person name="Nagy L.G."/>
        </authorList>
    </citation>
    <scope>NUCLEOTIDE SEQUENCE [LARGE SCALE GENOMIC DNA]</scope>
    <source>
        <strain evidence="1 2">NL-1719</strain>
    </source>
</reference>
<evidence type="ECO:0000313" key="1">
    <source>
        <dbReference type="EMBL" id="TFK74485.1"/>
    </source>
</evidence>
<dbReference type="Proteomes" id="UP000308600">
    <property type="component" value="Unassembled WGS sequence"/>
</dbReference>
<protein>
    <submittedName>
        <fullName evidence="1">Uncharacterized protein</fullName>
    </submittedName>
</protein>
<accession>A0ACD3B8K7</accession>
<gene>
    <name evidence="1" type="ORF">BDN72DRAFT_57062</name>
</gene>
<name>A0ACD3B8K7_9AGAR</name>